<dbReference type="EMBL" id="UINC01008275">
    <property type="protein sequence ID" value="SVA37275.1"/>
    <property type="molecule type" value="Genomic_DNA"/>
</dbReference>
<accession>A0A381VA80</accession>
<dbReference type="PROSITE" id="PS51257">
    <property type="entry name" value="PROKAR_LIPOPROTEIN"/>
    <property type="match status" value="1"/>
</dbReference>
<sequence length="132" mass="14560">MKQLLVKMGISFTLLLASMQACSSVAKQSSSVEPNSMRSGVIEVYVSNLNFADARLWTLQRGSRKRLGEVTGKTNKVFVVEWPIPDELQLEVNLVGGGSCATPPLMTDPGDIIDFQIPDQFIYEMGRDCQAF</sequence>
<name>A0A381VA80_9ZZZZ</name>
<dbReference type="AlphaFoldDB" id="A0A381VA80"/>
<gene>
    <name evidence="1" type="ORF">METZ01_LOCUS90129</name>
</gene>
<protein>
    <recommendedName>
        <fullName evidence="2">Lipoprotein</fullName>
    </recommendedName>
</protein>
<evidence type="ECO:0000313" key="1">
    <source>
        <dbReference type="EMBL" id="SVA37275.1"/>
    </source>
</evidence>
<organism evidence="1">
    <name type="scientific">marine metagenome</name>
    <dbReference type="NCBI Taxonomy" id="408172"/>
    <lineage>
        <taxon>unclassified sequences</taxon>
        <taxon>metagenomes</taxon>
        <taxon>ecological metagenomes</taxon>
    </lineage>
</organism>
<proteinExistence type="predicted"/>
<evidence type="ECO:0008006" key="2">
    <source>
        <dbReference type="Google" id="ProtNLM"/>
    </source>
</evidence>
<reference evidence="1" key="1">
    <citation type="submission" date="2018-05" db="EMBL/GenBank/DDBJ databases">
        <authorList>
            <person name="Lanie J.A."/>
            <person name="Ng W.-L."/>
            <person name="Kazmierczak K.M."/>
            <person name="Andrzejewski T.M."/>
            <person name="Davidsen T.M."/>
            <person name="Wayne K.J."/>
            <person name="Tettelin H."/>
            <person name="Glass J.I."/>
            <person name="Rusch D."/>
            <person name="Podicherti R."/>
            <person name="Tsui H.-C.T."/>
            <person name="Winkler M.E."/>
        </authorList>
    </citation>
    <scope>NUCLEOTIDE SEQUENCE</scope>
</reference>